<dbReference type="RefSeq" id="WP_353980239.1">
    <property type="nucleotide sequence ID" value="NZ_CP159578.1"/>
</dbReference>
<protein>
    <submittedName>
        <fullName evidence="2">Uncharacterized protein</fullName>
    </submittedName>
</protein>
<keyword evidence="1" id="KW-0732">Signal</keyword>
<accession>A0AB74U673</accession>
<dbReference type="EMBL" id="CP159578">
    <property type="protein sequence ID" value="XCJ79299.1"/>
    <property type="molecule type" value="Genomic_DNA"/>
</dbReference>
<sequence length="57" mass="6041">MKVFNRLFSMLAAVIVSALLPFSMSAESDASPHQNLYGSSNLSASVGGQGKRHDDLS</sequence>
<gene>
    <name evidence="2" type="ORF">ABV408_17935</name>
</gene>
<dbReference type="AlphaFoldDB" id="A0AB74U673"/>
<reference evidence="2" key="1">
    <citation type="submission" date="2024-06" db="EMBL/GenBank/DDBJ databases">
        <title>Complete genome of Salinicola endophyticus HNIBRBA4755.</title>
        <authorList>
            <person name="Shin S.Y."/>
            <person name="Kang H."/>
            <person name="Song J."/>
        </authorList>
    </citation>
    <scope>NUCLEOTIDE SEQUENCE</scope>
    <source>
        <strain evidence="2">HNIBRBA4755</strain>
    </source>
</reference>
<feature type="chain" id="PRO_5044497438" evidence="1">
    <location>
        <begin position="27"/>
        <end position="57"/>
    </location>
</feature>
<evidence type="ECO:0000256" key="1">
    <source>
        <dbReference type="SAM" id="SignalP"/>
    </source>
</evidence>
<organism evidence="2">
    <name type="scientific">Salinicola endophyticus</name>
    <dbReference type="NCBI Taxonomy" id="1949083"/>
    <lineage>
        <taxon>Bacteria</taxon>
        <taxon>Pseudomonadati</taxon>
        <taxon>Pseudomonadota</taxon>
        <taxon>Gammaproteobacteria</taxon>
        <taxon>Oceanospirillales</taxon>
        <taxon>Halomonadaceae</taxon>
        <taxon>Salinicola</taxon>
    </lineage>
</organism>
<proteinExistence type="predicted"/>
<feature type="signal peptide" evidence="1">
    <location>
        <begin position="1"/>
        <end position="26"/>
    </location>
</feature>
<evidence type="ECO:0000313" key="2">
    <source>
        <dbReference type="EMBL" id="XCJ79299.1"/>
    </source>
</evidence>
<name>A0AB74U673_9GAMM</name>